<organism evidence="2 3">
    <name type="scientific">Arthrobacter bussei</name>
    <dbReference type="NCBI Taxonomy" id="2594179"/>
    <lineage>
        <taxon>Bacteria</taxon>
        <taxon>Bacillati</taxon>
        <taxon>Actinomycetota</taxon>
        <taxon>Actinomycetes</taxon>
        <taxon>Micrococcales</taxon>
        <taxon>Micrococcaceae</taxon>
        <taxon>Arthrobacter</taxon>
    </lineage>
</organism>
<reference evidence="3" key="1">
    <citation type="submission" date="2019-07" db="EMBL/GenBank/DDBJ databases">
        <title>Arthrobacter KR32 sp. nov., isolated from mountain cheese made of cows milk.</title>
        <authorList>
            <person name="Flegler A."/>
        </authorList>
    </citation>
    <scope>NUCLEOTIDE SEQUENCE [LARGE SCALE GENOMIC DNA]</scope>
    <source>
        <strain evidence="3">KR32</strain>
    </source>
</reference>
<dbReference type="SUPFAM" id="SSF53067">
    <property type="entry name" value="Actin-like ATPase domain"/>
    <property type="match status" value="1"/>
</dbReference>
<dbReference type="InterPro" id="IPR043129">
    <property type="entry name" value="ATPase_NBD"/>
</dbReference>
<dbReference type="EMBL" id="VJXX01000001">
    <property type="protein sequence ID" value="MPY10469.1"/>
    <property type="molecule type" value="Genomic_DNA"/>
</dbReference>
<evidence type="ECO:0000313" key="2">
    <source>
        <dbReference type="EMBL" id="MPY10469.1"/>
    </source>
</evidence>
<name>A0A7X1NP82_9MICC</name>
<gene>
    <name evidence="2" type="ORF">FNH21_06990</name>
</gene>
<dbReference type="Proteomes" id="UP000326464">
    <property type="component" value="Unassembled WGS sequence"/>
</dbReference>
<dbReference type="PANTHER" id="PTHR18964:SF169">
    <property type="entry name" value="N-ACETYLMANNOSAMINE KINASE"/>
    <property type="match status" value="1"/>
</dbReference>
<dbReference type="RefSeq" id="WP_152813343.1">
    <property type="nucleotide sequence ID" value="NZ_VJXX01000001.1"/>
</dbReference>
<dbReference type="InterPro" id="IPR000600">
    <property type="entry name" value="ROK"/>
</dbReference>
<dbReference type="Pfam" id="PF00480">
    <property type="entry name" value="ROK"/>
    <property type="match status" value="1"/>
</dbReference>
<proteinExistence type="inferred from homology"/>
<dbReference type="PANTHER" id="PTHR18964">
    <property type="entry name" value="ROK (REPRESSOR, ORF, KINASE) FAMILY"/>
    <property type="match status" value="1"/>
</dbReference>
<dbReference type="OrthoDB" id="8772678at2"/>
<keyword evidence="3" id="KW-1185">Reference proteome</keyword>
<dbReference type="Gene3D" id="3.30.420.40">
    <property type="match status" value="2"/>
</dbReference>
<dbReference type="AlphaFoldDB" id="A0A7X1NP82"/>
<sequence>MPYVIGVDVGGTKIAGAIVAAQGTTSPPCTVPTPSREGSEAVVSTLASLINQLRRDAERTGHTIDAVGIGSAGVIDSSRGVVVSATDSIRGWTGTQLTTEVTRRTGLQSTAINDVHAHALGESWLGAGSGADTVLFIGMGTGVGGGYVLQGQCLQGATFTAGHVGHYAAPLAYDHGVPLPCSCGGAGHVEAIASGPAILSAYQRLGGDIARDTRAVYRLAAQGDLLAAKALDRGAIAAGQAIGGLANIFDPHVVVVGGGLAGAGPLWWDAMEQAARTELLHPLAALPILPARLGETAAIRGAARRALELTTSTERHHVHS</sequence>
<protein>
    <submittedName>
        <fullName evidence="2">ROK family protein</fullName>
    </submittedName>
</protein>
<evidence type="ECO:0000313" key="3">
    <source>
        <dbReference type="Proteomes" id="UP000326464"/>
    </source>
</evidence>
<comment type="caution">
    <text evidence="2">The sequence shown here is derived from an EMBL/GenBank/DDBJ whole genome shotgun (WGS) entry which is preliminary data.</text>
</comment>
<accession>A0A7X1NP82</accession>
<comment type="similarity">
    <text evidence="1">Belongs to the ROK (NagC/XylR) family.</text>
</comment>
<evidence type="ECO:0000256" key="1">
    <source>
        <dbReference type="ARBA" id="ARBA00006479"/>
    </source>
</evidence>